<dbReference type="KEGG" id="fpn:ABE65_003900"/>
<dbReference type="InterPro" id="IPR008407">
    <property type="entry name" value="Brnchd-chn_aa_trnsp_AzlD"/>
</dbReference>
<protein>
    <submittedName>
        <fullName evidence="2">Branched-chain amino acid transporter</fullName>
    </submittedName>
</protein>
<keyword evidence="3" id="KW-1185">Reference proteome</keyword>
<dbReference type="AlphaFoldDB" id="A0A160IKL7"/>
<sequence length="101" mass="11157">MSEQLIWVIVGMGIVTYIPRMLPLVLFHTNHLHPRIQGILKNVPFAILGALIFPGVFTINPENYLYGGIGAAAAFIAAWLNLNVIVVVLSSIFVLYGYTFL</sequence>
<gene>
    <name evidence="2" type="ORF">ABE65_003900</name>
</gene>
<feature type="transmembrane region" description="Helical" evidence="1">
    <location>
        <begin position="6"/>
        <end position="27"/>
    </location>
</feature>
<evidence type="ECO:0000313" key="2">
    <source>
        <dbReference type="EMBL" id="ANC76000.1"/>
    </source>
</evidence>
<feature type="transmembrane region" description="Helical" evidence="1">
    <location>
        <begin position="39"/>
        <end position="59"/>
    </location>
</feature>
<name>A0A160IKL7_9BACL</name>
<dbReference type="STRING" id="1221500.ABE65_003900"/>
<organism evidence="2 3">
    <name type="scientific">Fictibacillus phosphorivorans</name>
    <dbReference type="NCBI Taxonomy" id="1221500"/>
    <lineage>
        <taxon>Bacteria</taxon>
        <taxon>Bacillati</taxon>
        <taxon>Bacillota</taxon>
        <taxon>Bacilli</taxon>
        <taxon>Bacillales</taxon>
        <taxon>Fictibacillaceae</taxon>
        <taxon>Fictibacillus</taxon>
    </lineage>
</organism>
<keyword evidence="1" id="KW-1133">Transmembrane helix</keyword>
<evidence type="ECO:0000313" key="3">
    <source>
        <dbReference type="Proteomes" id="UP000076623"/>
    </source>
</evidence>
<reference evidence="2 3" key="1">
    <citation type="submission" date="2016-04" db="EMBL/GenBank/DDBJ databases">
        <title>Complete genome sequence of Fictibacillus phosphorivorans G25-29, a strain toxic to nematodes.</title>
        <authorList>
            <person name="Zheng Z."/>
        </authorList>
    </citation>
    <scope>NUCLEOTIDE SEQUENCE [LARGE SCALE GENOMIC DNA]</scope>
    <source>
        <strain evidence="2 3">G25-29</strain>
    </source>
</reference>
<dbReference type="Proteomes" id="UP000076623">
    <property type="component" value="Chromosome"/>
</dbReference>
<dbReference type="EMBL" id="CP015378">
    <property type="protein sequence ID" value="ANC76000.1"/>
    <property type="molecule type" value="Genomic_DNA"/>
</dbReference>
<dbReference type="RefSeq" id="WP_066391480.1">
    <property type="nucleotide sequence ID" value="NZ_CP015378.1"/>
</dbReference>
<keyword evidence="1" id="KW-0812">Transmembrane</keyword>
<dbReference type="OrthoDB" id="9811308at2"/>
<accession>A0A160IKL7</accession>
<dbReference type="Pfam" id="PF05437">
    <property type="entry name" value="AzlD"/>
    <property type="match status" value="1"/>
</dbReference>
<evidence type="ECO:0000256" key="1">
    <source>
        <dbReference type="SAM" id="Phobius"/>
    </source>
</evidence>
<feature type="transmembrane region" description="Helical" evidence="1">
    <location>
        <begin position="65"/>
        <end position="98"/>
    </location>
</feature>
<proteinExistence type="predicted"/>
<keyword evidence="1" id="KW-0472">Membrane</keyword>